<dbReference type="Proteomes" id="UP000054805">
    <property type="component" value="Unassembled WGS sequence"/>
</dbReference>
<protein>
    <submittedName>
        <fullName evidence="2">Tigger transposable element-derived protein 4</fullName>
    </submittedName>
</protein>
<evidence type="ECO:0000313" key="2">
    <source>
        <dbReference type="EMBL" id="KRZ25215.1"/>
    </source>
</evidence>
<dbReference type="AlphaFoldDB" id="A0A0V1IR07"/>
<dbReference type="EMBL" id="JYDV01000029">
    <property type="protein sequence ID" value="KRZ40104.1"/>
    <property type="molecule type" value="Genomic_DNA"/>
</dbReference>
<evidence type="ECO:0000313" key="1">
    <source>
        <dbReference type="EMBL" id="KRY73798.1"/>
    </source>
</evidence>
<organism evidence="2 5">
    <name type="scientific">Trichinella pseudospiralis</name>
    <name type="common">Parasitic roundworm</name>
    <dbReference type="NCBI Taxonomy" id="6337"/>
    <lineage>
        <taxon>Eukaryota</taxon>
        <taxon>Metazoa</taxon>
        <taxon>Ecdysozoa</taxon>
        <taxon>Nematoda</taxon>
        <taxon>Enoplea</taxon>
        <taxon>Dorylaimia</taxon>
        <taxon>Trichinellida</taxon>
        <taxon>Trichinellidae</taxon>
        <taxon>Trichinella</taxon>
    </lineage>
</organism>
<evidence type="ECO:0000313" key="5">
    <source>
        <dbReference type="Proteomes" id="UP000054805"/>
    </source>
</evidence>
<gene>
    <name evidence="2" type="primary">Tigd4</name>
    <name evidence="1" type="ORF">T4A_4251</name>
    <name evidence="2" type="ORF">T4B_13092</name>
    <name evidence="3" type="ORF">T4C_74</name>
</gene>
<keyword evidence="5" id="KW-1185">Reference proteome</keyword>
<dbReference type="Proteomes" id="UP000054632">
    <property type="component" value="Unassembled WGS sequence"/>
</dbReference>
<reference evidence="4 5" key="1">
    <citation type="submission" date="2015-01" db="EMBL/GenBank/DDBJ databases">
        <title>Evolution of Trichinella species and genotypes.</title>
        <authorList>
            <person name="Korhonen P.K."/>
            <person name="Edoardo P."/>
            <person name="Giuseppe L.R."/>
            <person name="Gasser R.B."/>
        </authorList>
    </citation>
    <scope>NUCLEOTIDE SEQUENCE [LARGE SCALE GENOMIC DNA]</scope>
    <source>
        <strain evidence="1">ISS13</strain>
        <strain evidence="3">ISS176</strain>
        <strain evidence="2">ISS588</strain>
    </source>
</reference>
<dbReference type="GO" id="GO:0003677">
    <property type="term" value="F:DNA binding"/>
    <property type="evidence" value="ECO:0007669"/>
    <property type="project" value="TreeGrafter"/>
</dbReference>
<accession>A0A0V1IR07</accession>
<dbReference type="EMBL" id="JYDS01000106">
    <property type="protein sequence ID" value="KRZ25215.1"/>
    <property type="molecule type" value="Genomic_DNA"/>
</dbReference>
<dbReference type="GO" id="GO:0005634">
    <property type="term" value="C:nucleus"/>
    <property type="evidence" value="ECO:0007669"/>
    <property type="project" value="TreeGrafter"/>
</dbReference>
<dbReference type="Proteomes" id="UP000054826">
    <property type="component" value="Unassembled WGS sequence"/>
</dbReference>
<dbReference type="PANTHER" id="PTHR19303:SF73">
    <property type="entry name" value="PROTEIN PDC2"/>
    <property type="match status" value="1"/>
</dbReference>
<evidence type="ECO:0000313" key="4">
    <source>
        <dbReference type="Proteomes" id="UP000054632"/>
    </source>
</evidence>
<name>A0A0V1IR07_TRIPS</name>
<dbReference type="PANTHER" id="PTHR19303">
    <property type="entry name" value="TRANSPOSON"/>
    <property type="match status" value="1"/>
</dbReference>
<dbReference type="EMBL" id="JYDR01000031">
    <property type="protein sequence ID" value="KRY73798.1"/>
    <property type="molecule type" value="Genomic_DNA"/>
</dbReference>
<sequence>MMSQPTKRVPSSRKLKALNIGLKTKLPDALMSKKKTRKEMDTQYGIRLSTIPRIVKKKKKIQAQQLKYLDASKQRFRKTKFDMMDRAVDVYFMQMRSKSAVITGPMNWKNRMVENGLPILLRCYEAKNIFSVDESGLFYKALPNHTLAVKDSSVCVGQTVKDHWTVMFFCNMDSTEKHVYVIGKSRKPRCICDKELPLPYYSNIKSWNLH</sequence>
<proteinExistence type="predicted"/>
<dbReference type="InterPro" id="IPR050863">
    <property type="entry name" value="CenT-Element_Derived"/>
</dbReference>
<comment type="caution">
    <text evidence="2">The sequence shown here is derived from an EMBL/GenBank/DDBJ whole genome shotgun (WGS) entry which is preliminary data.</text>
</comment>
<evidence type="ECO:0000313" key="3">
    <source>
        <dbReference type="EMBL" id="KRZ40104.1"/>
    </source>
</evidence>